<dbReference type="PROSITE" id="PS50048">
    <property type="entry name" value="ZN2_CY6_FUNGAL_2"/>
    <property type="match status" value="1"/>
</dbReference>
<dbReference type="GO" id="GO:0043565">
    <property type="term" value="F:sequence-specific DNA binding"/>
    <property type="evidence" value="ECO:0007669"/>
    <property type="project" value="TreeGrafter"/>
</dbReference>
<evidence type="ECO:0000256" key="7">
    <source>
        <dbReference type="ARBA" id="ARBA00023242"/>
    </source>
</evidence>
<evidence type="ECO:0000259" key="8">
    <source>
        <dbReference type="PROSITE" id="PS50048"/>
    </source>
</evidence>
<evidence type="ECO:0000256" key="6">
    <source>
        <dbReference type="ARBA" id="ARBA00023163"/>
    </source>
</evidence>
<dbReference type="SUPFAM" id="SSF57701">
    <property type="entry name" value="Zn2/Cys6 DNA-binding domain"/>
    <property type="match status" value="1"/>
</dbReference>
<evidence type="ECO:0000256" key="2">
    <source>
        <dbReference type="ARBA" id="ARBA00022723"/>
    </source>
</evidence>
<dbReference type="KEGG" id="kng:KNAG_0I00560"/>
<dbReference type="CDD" id="cd00067">
    <property type="entry name" value="GAL4"/>
    <property type="match status" value="1"/>
</dbReference>
<keyword evidence="6" id="KW-0804">Transcription</keyword>
<evidence type="ECO:0000313" key="9">
    <source>
        <dbReference type="EMBL" id="CCK71847.1"/>
    </source>
</evidence>
<dbReference type="OMA" id="AHWRIAY"/>
<comment type="subcellular location">
    <subcellularLocation>
        <location evidence="1">Nucleus</location>
    </subcellularLocation>
</comment>
<evidence type="ECO:0000256" key="1">
    <source>
        <dbReference type="ARBA" id="ARBA00004123"/>
    </source>
</evidence>
<dbReference type="Pfam" id="PF00172">
    <property type="entry name" value="Zn_clus"/>
    <property type="match status" value="1"/>
</dbReference>
<dbReference type="Pfam" id="PF04082">
    <property type="entry name" value="Fungal_trans"/>
    <property type="match status" value="1"/>
</dbReference>
<accession>J7S256</accession>
<reference evidence="10" key="2">
    <citation type="submission" date="2012-08" db="EMBL/GenBank/DDBJ databases">
        <title>Genome sequence of Kazachstania naganishii.</title>
        <authorList>
            <person name="Gordon J.L."/>
            <person name="Armisen D."/>
            <person name="Proux-Wera E."/>
            <person name="OhEigeartaigh S.S."/>
            <person name="Byrne K.P."/>
            <person name="Wolfe K.H."/>
        </authorList>
    </citation>
    <scope>NUCLEOTIDE SEQUENCE [LARGE SCALE GENOMIC DNA]</scope>
    <source>
        <strain evidence="10">ATCC MYA-139 / BCRC 22969 / CBS 8797 / CCRC 22969 / KCTC 17520 / NBRC 10181 / NCYC 3082</strain>
    </source>
</reference>
<dbReference type="OrthoDB" id="422427at2759"/>
<dbReference type="InterPro" id="IPR051711">
    <property type="entry name" value="Stress_Response_Reg"/>
</dbReference>
<dbReference type="InterPro" id="IPR036864">
    <property type="entry name" value="Zn2-C6_fun-type_DNA-bd_sf"/>
</dbReference>
<dbReference type="GO" id="GO:0000981">
    <property type="term" value="F:DNA-binding transcription factor activity, RNA polymerase II-specific"/>
    <property type="evidence" value="ECO:0007669"/>
    <property type="project" value="InterPro"/>
</dbReference>
<dbReference type="RefSeq" id="XP_022466092.1">
    <property type="nucleotide sequence ID" value="XM_022609725.1"/>
</dbReference>
<dbReference type="SMART" id="SM00066">
    <property type="entry name" value="GAL4"/>
    <property type="match status" value="1"/>
</dbReference>
<dbReference type="InterPro" id="IPR007219">
    <property type="entry name" value="XnlR_reg_dom"/>
</dbReference>
<gene>
    <name evidence="9" type="primary">KNAG0I00560</name>
    <name evidence="9" type="ordered locus">KNAG_0I00560</name>
</gene>
<dbReference type="GO" id="GO:0005634">
    <property type="term" value="C:nucleus"/>
    <property type="evidence" value="ECO:0007669"/>
    <property type="project" value="UniProtKB-SubCell"/>
</dbReference>
<sequence length="663" mass="74789">MNGLKPDRQPKMLVLSANSVTRQLQLKEQRVRTACSMCRRKKRKCDGRVPCSFCTKNHYQCIYKNASHGSTTREAFSAKSSSLYALDSTVAPIENITDQKDQNYNRPPHTNLSLNSQLRQTLEKCITSKDETVKKNLLAWMEKSPDREVPAGLVNTDPRLEHILPPRDVALKLIILAWNKACVLFRFYHRPTIVKILDSLYDEDSSVAWSSANEALIYSVLAVGSLFSHTSSNTELTILQRYCGDHGGSFFSYSKRLIDLYCVSDLRTIQTVFMMSLYLQFCADLSAAHNLIGIALRSSIREGYHLKSSLVGPTVIEDEVKKRLFWSIYKMNAYLTSLLGFPTTLSDTLIDQEIPLDIDDDRITVLGIQEPLGTTAGDTTRISSCGMNNEHTRLMTVLSHVYEYTSTFTLGATLSQVDTIREHISSLEREIESWRRDLPEPLRLGHETGPYVLPCKLLRLDRCLTQLVLYRPFLGYVVLDANLHVGLQYQISMATRCVEVSLAILRTFLELVREKLFTAEYWYAIYSVYHAFSVLSLYREHSVAGSNCELRKTVESVYLVAFRIFVACCNATTVGRHSLLCLRSNFKLCETRVVNVGELLVTGIGQSGMEEGPVLQSQFDMKSASPGQLYSSDSENDSVGVVSDGPIFDSEDVLDTLLYFLEV</sequence>
<dbReference type="EMBL" id="HE978322">
    <property type="protein sequence ID" value="CCK71847.1"/>
    <property type="molecule type" value="Genomic_DNA"/>
</dbReference>
<keyword evidence="5" id="KW-0238">DNA-binding</keyword>
<dbReference type="InterPro" id="IPR001138">
    <property type="entry name" value="Zn2Cys6_DnaBD"/>
</dbReference>
<keyword evidence="3" id="KW-0862">Zinc</keyword>
<name>J7S256_HUIN7</name>
<keyword evidence="4" id="KW-0805">Transcription regulation</keyword>
<dbReference type="AlphaFoldDB" id="J7S256"/>
<dbReference type="SMART" id="SM00906">
    <property type="entry name" value="Fungal_trans"/>
    <property type="match status" value="1"/>
</dbReference>
<dbReference type="STRING" id="1071383.J7S256"/>
<protein>
    <recommendedName>
        <fullName evidence="8">Zn(2)-C6 fungal-type domain-containing protein</fullName>
    </recommendedName>
</protein>
<evidence type="ECO:0000256" key="5">
    <source>
        <dbReference type="ARBA" id="ARBA00023125"/>
    </source>
</evidence>
<dbReference type="Gene3D" id="4.10.240.10">
    <property type="entry name" value="Zn(2)-C6 fungal-type DNA-binding domain"/>
    <property type="match status" value="1"/>
</dbReference>
<feature type="domain" description="Zn(2)-C6 fungal-type" evidence="8">
    <location>
        <begin position="34"/>
        <end position="63"/>
    </location>
</feature>
<dbReference type="eggNOG" id="ENOG502QSY2">
    <property type="taxonomic scope" value="Eukaryota"/>
</dbReference>
<keyword evidence="7" id="KW-0539">Nucleus</keyword>
<reference evidence="9 10" key="1">
    <citation type="journal article" date="2011" name="Proc. Natl. Acad. Sci. U.S.A.">
        <title>Evolutionary erosion of yeast sex chromosomes by mating-type switching accidents.</title>
        <authorList>
            <person name="Gordon J.L."/>
            <person name="Armisen D."/>
            <person name="Proux-Wera E."/>
            <person name="Oheigeartaigh S.S."/>
            <person name="Byrne K.P."/>
            <person name="Wolfe K.H."/>
        </authorList>
    </citation>
    <scope>NUCLEOTIDE SEQUENCE [LARGE SCALE GENOMIC DNA]</scope>
    <source>
        <strain evidence="10">ATCC MYA-139 / BCRC 22969 / CBS 8797 / CCRC 22969 / KCTC 17520 / NBRC 10181 / NCYC 3082</strain>
    </source>
</reference>
<dbReference type="GO" id="GO:0045944">
    <property type="term" value="P:positive regulation of transcription by RNA polymerase II"/>
    <property type="evidence" value="ECO:0007669"/>
    <property type="project" value="TreeGrafter"/>
</dbReference>
<organism evidence="9 10">
    <name type="scientific">Huiozyma naganishii (strain ATCC MYA-139 / BCRC 22969 / CBS 8797 / KCTC 17520 / NBRC 10181 / NCYC 3082 / Yp74L-3)</name>
    <name type="common">Yeast</name>
    <name type="synonym">Kazachstania naganishii</name>
    <dbReference type="NCBI Taxonomy" id="1071383"/>
    <lineage>
        <taxon>Eukaryota</taxon>
        <taxon>Fungi</taxon>
        <taxon>Dikarya</taxon>
        <taxon>Ascomycota</taxon>
        <taxon>Saccharomycotina</taxon>
        <taxon>Saccharomycetes</taxon>
        <taxon>Saccharomycetales</taxon>
        <taxon>Saccharomycetaceae</taxon>
        <taxon>Huiozyma</taxon>
    </lineage>
</organism>
<evidence type="ECO:0000256" key="4">
    <source>
        <dbReference type="ARBA" id="ARBA00023015"/>
    </source>
</evidence>
<dbReference type="PROSITE" id="PS00463">
    <property type="entry name" value="ZN2_CY6_FUNGAL_1"/>
    <property type="match status" value="1"/>
</dbReference>
<keyword evidence="10" id="KW-1185">Reference proteome</keyword>
<evidence type="ECO:0000313" key="10">
    <source>
        <dbReference type="Proteomes" id="UP000006310"/>
    </source>
</evidence>
<dbReference type="PANTHER" id="PTHR47540:SF1">
    <property type="entry name" value="ACTIVATOR OF STRESS GENES 1-RELATED"/>
    <property type="match status" value="1"/>
</dbReference>
<dbReference type="HOGENOM" id="CLU_010084_1_1_1"/>
<dbReference type="CDD" id="cd12148">
    <property type="entry name" value="fungal_TF_MHR"/>
    <property type="match status" value="1"/>
</dbReference>
<dbReference type="GO" id="GO:0008270">
    <property type="term" value="F:zinc ion binding"/>
    <property type="evidence" value="ECO:0007669"/>
    <property type="project" value="InterPro"/>
</dbReference>
<proteinExistence type="predicted"/>
<evidence type="ECO:0000256" key="3">
    <source>
        <dbReference type="ARBA" id="ARBA00022833"/>
    </source>
</evidence>
<dbReference type="Proteomes" id="UP000006310">
    <property type="component" value="Chromosome 9"/>
</dbReference>
<dbReference type="GeneID" id="34527590"/>
<dbReference type="PANTHER" id="PTHR47540">
    <property type="entry name" value="THIAMINE REPRESSIBLE GENES REGULATORY PROTEIN THI5"/>
    <property type="match status" value="1"/>
</dbReference>
<keyword evidence="2" id="KW-0479">Metal-binding</keyword>
<dbReference type="GO" id="GO:0006351">
    <property type="term" value="P:DNA-templated transcription"/>
    <property type="evidence" value="ECO:0007669"/>
    <property type="project" value="InterPro"/>
</dbReference>